<proteinExistence type="predicted"/>
<name>A0A0F9JDR9_9ZZZZ</name>
<sequence length="32" mass="3608">MYDPDIEPLVQGLRERGYEKLADEIENDGGGQ</sequence>
<gene>
    <name evidence="1" type="ORF">LCGC14_1541990</name>
</gene>
<evidence type="ECO:0000313" key="1">
    <source>
        <dbReference type="EMBL" id="KKM60426.1"/>
    </source>
</evidence>
<dbReference type="EMBL" id="LAZR01011681">
    <property type="protein sequence ID" value="KKM60426.1"/>
    <property type="molecule type" value="Genomic_DNA"/>
</dbReference>
<protein>
    <submittedName>
        <fullName evidence="1">Uncharacterized protein</fullName>
    </submittedName>
</protein>
<reference evidence="1" key="1">
    <citation type="journal article" date="2015" name="Nature">
        <title>Complex archaea that bridge the gap between prokaryotes and eukaryotes.</title>
        <authorList>
            <person name="Spang A."/>
            <person name="Saw J.H."/>
            <person name="Jorgensen S.L."/>
            <person name="Zaremba-Niedzwiedzka K."/>
            <person name="Martijn J."/>
            <person name="Lind A.E."/>
            <person name="van Eijk R."/>
            <person name="Schleper C."/>
            <person name="Guy L."/>
            <person name="Ettema T.J."/>
        </authorList>
    </citation>
    <scope>NUCLEOTIDE SEQUENCE</scope>
</reference>
<comment type="caution">
    <text evidence="1">The sequence shown here is derived from an EMBL/GenBank/DDBJ whole genome shotgun (WGS) entry which is preliminary data.</text>
</comment>
<accession>A0A0F9JDR9</accession>
<dbReference type="AlphaFoldDB" id="A0A0F9JDR9"/>
<organism evidence="1">
    <name type="scientific">marine sediment metagenome</name>
    <dbReference type="NCBI Taxonomy" id="412755"/>
    <lineage>
        <taxon>unclassified sequences</taxon>
        <taxon>metagenomes</taxon>
        <taxon>ecological metagenomes</taxon>
    </lineage>
</organism>